<accession>A0ABT1VUN3</accession>
<comment type="caution">
    <text evidence="2">The sequence shown here is derived from an EMBL/GenBank/DDBJ whole genome shotgun (WGS) entry which is preliminary data.</text>
</comment>
<sequence>MKPLMSALLALSVLAVQAGTPVTAAVAAEQCRNDKGKFIKCPPPKPKTCRDDKGKFIKCDAGSASGR</sequence>
<gene>
    <name evidence="2" type="ORF">NFI88_04260</name>
</gene>
<evidence type="ECO:0000313" key="3">
    <source>
        <dbReference type="Proteomes" id="UP001524547"/>
    </source>
</evidence>
<dbReference type="EMBL" id="JAMZEJ010000002">
    <property type="protein sequence ID" value="MCQ8240053.1"/>
    <property type="molecule type" value="Genomic_DNA"/>
</dbReference>
<dbReference type="Proteomes" id="UP001524547">
    <property type="component" value="Unassembled WGS sequence"/>
</dbReference>
<organism evidence="2 3">
    <name type="scientific">Rhizosaccharibacter radicis</name>
    <dbReference type="NCBI Taxonomy" id="2782605"/>
    <lineage>
        <taxon>Bacteria</taxon>
        <taxon>Pseudomonadati</taxon>
        <taxon>Pseudomonadota</taxon>
        <taxon>Alphaproteobacteria</taxon>
        <taxon>Acetobacterales</taxon>
        <taxon>Acetobacteraceae</taxon>
        <taxon>Rhizosaccharibacter</taxon>
    </lineage>
</organism>
<keyword evidence="1" id="KW-0732">Signal</keyword>
<reference evidence="2 3" key="1">
    <citation type="submission" date="2022-06" db="EMBL/GenBank/DDBJ databases">
        <title>Rhizosaccharibacter gen. nov. sp. nov. KSS12, endophytic bacteria isolated from sugarcane.</title>
        <authorList>
            <person name="Pitiwittayakul N."/>
        </authorList>
    </citation>
    <scope>NUCLEOTIDE SEQUENCE [LARGE SCALE GENOMIC DNA]</scope>
    <source>
        <strain evidence="2 3">KSS12</strain>
    </source>
</reference>
<protein>
    <submittedName>
        <fullName evidence="2">Uncharacterized protein</fullName>
    </submittedName>
</protein>
<dbReference type="RefSeq" id="WP_422918783.1">
    <property type="nucleotide sequence ID" value="NZ_JAMZEJ010000002.1"/>
</dbReference>
<evidence type="ECO:0000256" key="1">
    <source>
        <dbReference type="SAM" id="SignalP"/>
    </source>
</evidence>
<feature type="chain" id="PRO_5045446351" evidence="1">
    <location>
        <begin position="19"/>
        <end position="67"/>
    </location>
</feature>
<keyword evidence="3" id="KW-1185">Reference proteome</keyword>
<evidence type="ECO:0000313" key="2">
    <source>
        <dbReference type="EMBL" id="MCQ8240053.1"/>
    </source>
</evidence>
<name>A0ABT1VUN3_9PROT</name>
<feature type="signal peptide" evidence="1">
    <location>
        <begin position="1"/>
        <end position="18"/>
    </location>
</feature>
<proteinExistence type="predicted"/>